<dbReference type="EMBL" id="LR699120">
    <property type="protein sequence ID" value="VVC77151.1"/>
    <property type="molecule type" value="Genomic_DNA"/>
</dbReference>
<dbReference type="GO" id="GO:0003677">
    <property type="term" value="F:DNA binding"/>
    <property type="evidence" value="ECO:0007669"/>
    <property type="project" value="UniProtKB-KW"/>
</dbReference>
<accession>A0A5E4PL58</accession>
<sequence length="121" mass="14189">MSDNQFDPYIKMCPSRAVIKVVCDKWTILIINLLSTKTCRFGELKRRIEGISQKVLSQTLQKLQRYGFVSRQSYPILPMKVEYELTALGKSLSLQLRTLTEWTLENMPEIMKAERKFIEKN</sequence>
<gene>
    <name evidence="5" type="primary">hxlR</name>
    <name evidence="5" type="ORF">AQUSIP_24780</name>
</gene>
<evidence type="ECO:0000313" key="5">
    <source>
        <dbReference type="EMBL" id="VVC77151.1"/>
    </source>
</evidence>
<dbReference type="InterPro" id="IPR036390">
    <property type="entry name" value="WH_DNA-bd_sf"/>
</dbReference>
<keyword evidence="6" id="KW-1185">Reference proteome</keyword>
<dbReference type="Pfam" id="PF01638">
    <property type="entry name" value="HxlR"/>
    <property type="match status" value="1"/>
</dbReference>
<keyword evidence="2" id="KW-0238">DNA-binding</keyword>
<keyword evidence="1" id="KW-0805">Transcription regulation</keyword>
<feature type="domain" description="HTH hxlR-type" evidence="4">
    <location>
        <begin position="13"/>
        <end position="111"/>
    </location>
</feature>
<dbReference type="InterPro" id="IPR036388">
    <property type="entry name" value="WH-like_DNA-bd_sf"/>
</dbReference>
<protein>
    <submittedName>
        <fullName evidence="5">HTH-type transcriptional activator HxlR</fullName>
    </submittedName>
</protein>
<organism evidence="5 6">
    <name type="scientific">Aquicella siphonis</name>
    <dbReference type="NCBI Taxonomy" id="254247"/>
    <lineage>
        <taxon>Bacteria</taxon>
        <taxon>Pseudomonadati</taxon>
        <taxon>Pseudomonadota</taxon>
        <taxon>Gammaproteobacteria</taxon>
        <taxon>Legionellales</taxon>
        <taxon>Coxiellaceae</taxon>
        <taxon>Aquicella</taxon>
    </lineage>
</organism>
<dbReference type="PANTHER" id="PTHR33204:SF18">
    <property type="entry name" value="TRANSCRIPTIONAL REGULATORY PROTEIN"/>
    <property type="match status" value="1"/>
</dbReference>
<dbReference type="KEGG" id="asip:AQUSIP_24780"/>
<reference evidence="5 6" key="1">
    <citation type="submission" date="2019-08" db="EMBL/GenBank/DDBJ databases">
        <authorList>
            <person name="Guy L."/>
        </authorList>
    </citation>
    <scope>NUCLEOTIDE SEQUENCE [LARGE SCALE GENOMIC DNA]</scope>
    <source>
        <strain evidence="5 6">SGT-108</strain>
    </source>
</reference>
<evidence type="ECO:0000256" key="2">
    <source>
        <dbReference type="ARBA" id="ARBA00023125"/>
    </source>
</evidence>
<name>A0A5E4PL58_9COXI</name>
<dbReference type="AlphaFoldDB" id="A0A5E4PL58"/>
<dbReference type="RefSeq" id="WP_148340545.1">
    <property type="nucleotide sequence ID" value="NZ_LR699120.1"/>
</dbReference>
<evidence type="ECO:0000256" key="3">
    <source>
        <dbReference type="ARBA" id="ARBA00023163"/>
    </source>
</evidence>
<dbReference type="OrthoDB" id="9807069at2"/>
<dbReference type="PANTHER" id="PTHR33204">
    <property type="entry name" value="TRANSCRIPTIONAL REGULATOR, MARR FAMILY"/>
    <property type="match status" value="1"/>
</dbReference>
<dbReference type="SUPFAM" id="SSF46785">
    <property type="entry name" value="Winged helix' DNA-binding domain"/>
    <property type="match status" value="1"/>
</dbReference>
<proteinExistence type="predicted"/>
<keyword evidence="3" id="KW-0804">Transcription</keyword>
<evidence type="ECO:0000256" key="1">
    <source>
        <dbReference type="ARBA" id="ARBA00023015"/>
    </source>
</evidence>
<evidence type="ECO:0000313" key="6">
    <source>
        <dbReference type="Proteomes" id="UP000324194"/>
    </source>
</evidence>
<dbReference type="PROSITE" id="PS51118">
    <property type="entry name" value="HTH_HXLR"/>
    <property type="match status" value="1"/>
</dbReference>
<evidence type="ECO:0000259" key="4">
    <source>
        <dbReference type="PROSITE" id="PS51118"/>
    </source>
</evidence>
<dbReference type="InterPro" id="IPR002577">
    <property type="entry name" value="HTH_HxlR"/>
</dbReference>
<dbReference type="Proteomes" id="UP000324194">
    <property type="component" value="Chromosome 2"/>
</dbReference>
<dbReference type="Gene3D" id="1.10.10.10">
    <property type="entry name" value="Winged helix-like DNA-binding domain superfamily/Winged helix DNA-binding domain"/>
    <property type="match status" value="1"/>
</dbReference>